<comment type="caution">
    <text evidence="1">The sequence shown here is derived from an EMBL/GenBank/DDBJ whole genome shotgun (WGS) entry which is preliminary data.</text>
</comment>
<feature type="non-terminal residue" evidence="1">
    <location>
        <position position="216"/>
    </location>
</feature>
<organism evidence="1">
    <name type="scientific">marine sediment metagenome</name>
    <dbReference type="NCBI Taxonomy" id="412755"/>
    <lineage>
        <taxon>unclassified sequences</taxon>
        <taxon>metagenomes</taxon>
        <taxon>ecological metagenomes</taxon>
    </lineage>
</organism>
<sequence length="216" mass="23193">PRIARSILGICAKFTKKALEKHRDALVGALCDSLDSWDDYQDPARRLEGLASKISDPQLVKKLHERYPQDDLKRGRGAVAAAALKAHGRTDIVLTEAYLVYARYRQNVNSTGPCIEGLRECAGAGFGSTIASRIACDDVEGYNALAKEGLLLDIFGSAGNAVALLCEALDAESNEQRLTAAAGRALVGLIGTTLPGSTERRLLQQLGGNWPTEESR</sequence>
<gene>
    <name evidence="1" type="ORF">S01H1_80699</name>
</gene>
<proteinExistence type="predicted"/>
<name>X0Y1F2_9ZZZZ</name>
<accession>X0Y1F2</accession>
<dbReference type="AlphaFoldDB" id="X0Y1F2"/>
<protein>
    <submittedName>
        <fullName evidence="1">Uncharacterized protein</fullName>
    </submittedName>
</protein>
<dbReference type="EMBL" id="BARS01054521">
    <property type="protein sequence ID" value="GAG49495.1"/>
    <property type="molecule type" value="Genomic_DNA"/>
</dbReference>
<evidence type="ECO:0000313" key="1">
    <source>
        <dbReference type="EMBL" id="GAG49495.1"/>
    </source>
</evidence>
<feature type="non-terminal residue" evidence="1">
    <location>
        <position position="1"/>
    </location>
</feature>
<reference evidence="1" key="1">
    <citation type="journal article" date="2014" name="Front. Microbiol.">
        <title>High frequency of phylogenetically diverse reductive dehalogenase-homologous genes in deep subseafloor sedimentary metagenomes.</title>
        <authorList>
            <person name="Kawai M."/>
            <person name="Futagami T."/>
            <person name="Toyoda A."/>
            <person name="Takaki Y."/>
            <person name="Nishi S."/>
            <person name="Hori S."/>
            <person name="Arai W."/>
            <person name="Tsubouchi T."/>
            <person name="Morono Y."/>
            <person name="Uchiyama I."/>
            <person name="Ito T."/>
            <person name="Fujiyama A."/>
            <person name="Inagaki F."/>
            <person name="Takami H."/>
        </authorList>
    </citation>
    <scope>NUCLEOTIDE SEQUENCE</scope>
    <source>
        <strain evidence="1">Expedition CK06-06</strain>
    </source>
</reference>